<dbReference type="InterPro" id="IPR050832">
    <property type="entry name" value="Bact_Acetyltransf"/>
</dbReference>
<keyword evidence="5" id="KW-1185">Reference proteome</keyword>
<feature type="domain" description="N-acetyltransferase" evidence="3">
    <location>
        <begin position="12"/>
        <end position="152"/>
    </location>
</feature>
<dbReference type="PATRIC" id="fig|1121014.3.peg.1847"/>
<dbReference type="PANTHER" id="PTHR43877">
    <property type="entry name" value="AMINOALKYLPHOSPHONATE N-ACETYLTRANSFERASE-RELATED-RELATED"/>
    <property type="match status" value="1"/>
</dbReference>
<gene>
    <name evidence="4" type="ORF">N788_04790</name>
</gene>
<evidence type="ECO:0000259" key="3">
    <source>
        <dbReference type="PROSITE" id="PS51186"/>
    </source>
</evidence>
<dbReference type="RefSeq" id="WP_338022633.1">
    <property type="nucleotide sequence ID" value="NZ_AVCJ01000023.1"/>
</dbReference>
<dbReference type="InterPro" id="IPR016181">
    <property type="entry name" value="Acyl_CoA_acyltransferase"/>
</dbReference>
<accession>A0A087MH55</accession>
<dbReference type="EMBL" id="AVCJ01000023">
    <property type="protein sequence ID" value="KFL36208.1"/>
    <property type="molecule type" value="Genomic_DNA"/>
</dbReference>
<reference evidence="4 5" key="2">
    <citation type="journal article" date="2015" name="Stand. Genomic Sci.">
        <title>High quality draft genomic sequence of Arenimonas donghaensis DSM 18148(T).</title>
        <authorList>
            <person name="Chen F."/>
            <person name="Wang H."/>
            <person name="Cao Y."/>
            <person name="Li X."/>
            <person name="Wang G."/>
        </authorList>
    </citation>
    <scope>NUCLEOTIDE SEQUENCE [LARGE SCALE GENOMIC DNA]</scope>
    <source>
        <strain evidence="4 5">HO3-R19</strain>
    </source>
</reference>
<evidence type="ECO:0000256" key="1">
    <source>
        <dbReference type="ARBA" id="ARBA00022679"/>
    </source>
</evidence>
<dbReference type="Gene3D" id="3.40.630.30">
    <property type="match status" value="1"/>
</dbReference>
<dbReference type="SUPFAM" id="SSF55729">
    <property type="entry name" value="Acyl-CoA N-acyltransferases (Nat)"/>
    <property type="match status" value="1"/>
</dbReference>
<evidence type="ECO:0000313" key="5">
    <source>
        <dbReference type="Proteomes" id="UP000029085"/>
    </source>
</evidence>
<dbReference type="GO" id="GO:0016747">
    <property type="term" value="F:acyltransferase activity, transferring groups other than amino-acyl groups"/>
    <property type="evidence" value="ECO:0007669"/>
    <property type="project" value="InterPro"/>
</dbReference>
<protein>
    <recommendedName>
        <fullName evidence="3">N-acetyltransferase domain-containing protein</fullName>
    </recommendedName>
</protein>
<comment type="caution">
    <text evidence="4">The sequence shown here is derived from an EMBL/GenBank/DDBJ whole genome shotgun (WGS) entry which is preliminary data.</text>
</comment>
<sequence length="152" mass="16630">MMHIEPDDLTRPQVHALLAEHLAQMHAQSPACSVHALDIERLRAPGITVWTAWDGEDLLGCGALKALGPRHGEIKSMRTASRHRGKGIGRAMLAHLLAVARERGYERLSLETGATGHFLPALQLYASAGFQRCGPFGSYGEDPHSVFMTREL</sequence>
<dbReference type="Proteomes" id="UP000029085">
    <property type="component" value="Unassembled WGS sequence"/>
</dbReference>
<evidence type="ECO:0000313" key="4">
    <source>
        <dbReference type="EMBL" id="KFL36208.1"/>
    </source>
</evidence>
<keyword evidence="2" id="KW-0012">Acyltransferase</keyword>
<dbReference type="STRING" id="1121014.N788_04790"/>
<evidence type="ECO:0000256" key="2">
    <source>
        <dbReference type="ARBA" id="ARBA00023315"/>
    </source>
</evidence>
<name>A0A087MH55_9GAMM</name>
<dbReference type="PROSITE" id="PS51186">
    <property type="entry name" value="GNAT"/>
    <property type="match status" value="1"/>
</dbReference>
<dbReference type="InterPro" id="IPR000182">
    <property type="entry name" value="GNAT_dom"/>
</dbReference>
<dbReference type="PANTHER" id="PTHR43877:SF5">
    <property type="entry name" value="BLL8307 PROTEIN"/>
    <property type="match status" value="1"/>
</dbReference>
<keyword evidence="1" id="KW-0808">Transferase</keyword>
<proteinExistence type="predicted"/>
<reference evidence="5" key="1">
    <citation type="submission" date="2013-08" db="EMBL/GenBank/DDBJ databases">
        <title>Genome sequencing of Arenimonas donghaensis.</title>
        <authorList>
            <person name="Chen F."/>
            <person name="Wang G."/>
        </authorList>
    </citation>
    <scope>NUCLEOTIDE SEQUENCE [LARGE SCALE GENOMIC DNA]</scope>
    <source>
        <strain evidence="5">HO3-R19</strain>
    </source>
</reference>
<organism evidence="4 5">
    <name type="scientific">Arenimonas donghaensis DSM 18148 = HO3-R19</name>
    <dbReference type="NCBI Taxonomy" id="1121014"/>
    <lineage>
        <taxon>Bacteria</taxon>
        <taxon>Pseudomonadati</taxon>
        <taxon>Pseudomonadota</taxon>
        <taxon>Gammaproteobacteria</taxon>
        <taxon>Lysobacterales</taxon>
        <taxon>Lysobacteraceae</taxon>
        <taxon>Arenimonas</taxon>
    </lineage>
</organism>
<dbReference type="AlphaFoldDB" id="A0A087MH55"/>
<dbReference type="Pfam" id="PF00583">
    <property type="entry name" value="Acetyltransf_1"/>
    <property type="match status" value="1"/>
</dbReference>
<dbReference type="CDD" id="cd04301">
    <property type="entry name" value="NAT_SF"/>
    <property type="match status" value="1"/>
</dbReference>